<feature type="compositionally biased region" description="Polar residues" evidence="4">
    <location>
        <begin position="897"/>
        <end position="916"/>
    </location>
</feature>
<feature type="compositionally biased region" description="Low complexity" evidence="4">
    <location>
        <begin position="1119"/>
        <end position="1128"/>
    </location>
</feature>
<evidence type="ECO:0000313" key="6">
    <source>
        <dbReference type="EMBL" id="LAC20476.1"/>
    </source>
</evidence>
<evidence type="ECO:0000256" key="2">
    <source>
        <dbReference type="ARBA" id="ARBA00007267"/>
    </source>
</evidence>
<dbReference type="AlphaFoldDB" id="A0A6A7FPF8"/>
<organism evidence="6">
    <name type="scientific">Hirondellea gigas</name>
    <dbReference type="NCBI Taxonomy" id="1518452"/>
    <lineage>
        <taxon>Eukaryota</taxon>
        <taxon>Metazoa</taxon>
        <taxon>Ecdysozoa</taxon>
        <taxon>Arthropoda</taxon>
        <taxon>Crustacea</taxon>
        <taxon>Multicrustacea</taxon>
        <taxon>Malacostraca</taxon>
        <taxon>Eumalacostraca</taxon>
        <taxon>Peracarida</taxon>
        <taxon>Amphipoda</taxon>
        <taxon>Amphilochidea</taxon>
        <taxon>Lysianassida</taxon>
        <taxon>Lysianassidira</taxon>
        <taxon>Lysianassoidea</taxon>
        <taxon>Lysianassidae</taxon>
        <taxon>Hirondellea</taxon>
    </lineage>
</organism>
<feature type="region of interest" description="Disordered" evidence="4">
    <location>
        <begin position="512"/>
        <end position="536"/>
    </location>
</feature>
<keyword evidence="3" id="KW-0539">Nucleus</keyword>
<dbReference type="SMART" id="SM01114">
    <property type="entry name" value="CXC"/>
    <property type="match status" value="2"/>
</dbReference>
<feature type="region of interest" description="Disordered" evidence="4">
    <location>
        <begin position="1"/>
        <end position="21"/>
    </location>
</feature>
<feature type="compositionally biased region" description="Low complexity" evidence="4">
    <location>
        <begin position="867"/>
        <end position="882"/>
    </location>
</feature>
<proteinExistence type="evidence at transcript level"/>
<dbReference type="PANTHER" id="PTHR12446:SF34">
    <property type="entry name" value="PROTEIN LIN-54 HOMOLOG"/>
    <property type="match status" value="1"/>
</dbReference>
<dbReference type="EMBL" id="IACT01001113">
    <property type="protein sequence ID" value="LAC20476.1"/>
    <property type="molecule type" value="mRNA"/>
</dbReference>
<feature type="region of interest" description="Disordered" evidence="4">
    <location>
        <begin position="867"/>
        <end position="930"/>
    </location>
</feature>
<feature type="domain" description="CRC" evidence="5">
    <location>
        <begin position="938"/>
        <end position="1050"/>
    </location>
</feature>
<dbReference type="InterPro" id="IPR033467">
    <property type="entry name" value="Tesmin/TSO1-like_CXC"/>
</dbReference>
<protein>
    <submittedName>
        <fullName evidence="6">Protein lin-54 homolog isoform X2</fullName>
    </submittedName>
</protein>
<evidence type="ECO:0000256" key="3">
    <source>
        <dbReference type="ARBA" id="ARBA00023242"/>
    </source>
</evidence>
<dbReference type="Pfam" id="PF03638">
    <property type="entry name" value="TCR"/>
    <property type="match status" value="2"/>
</dbReference>
<feature type="compositionally biased region" description="Low complexity" evidence="4">
    <location>
        <begin position="1071"/>
        <end position="1086"/>
    </location>
</feature>
<reference evidence="6" key="1">
    <citation type="submission" date="2017-11" db="EMBL/GenBank/DDBJ databases">
        <title>The sensing device of the deep-sea amphipod.</title>
        <authorList>
            <person name="Kobayashi H."/>
            <person name="Nagahama T."/>
            <person name="Arai W."/>
            <person name="Sasagawa Y."/>
            <person name="Umeda M."/>
            <person name="Hayashi T."/>
            <person name="Nikaido I."/>
            <person name="Watanabe H."/>
            <person name="Oguri K."/>
            <person name="Kitazato H."/>
            <person name="Fujioka K."/>
            <person name="Kido Y."/>
            <person name="Takami H."/>
        </authorList>
    </citation>
    <scope>NUCLEOTIDE SEQUENCE</scope>
    <source>
        <tissue evidence="6">Whole body</tissue>
    </source>
</reference>
<dbReference type="PROSITE" id="PS51634">
    <property type="entry name" value="CRC"/>
    <property type="match status" value="1"/>
</dbReference>
<evidence type="ECO:0000256" key="1">
    <source>
        <dbReference type="ARBA" id="ARBA00004123"/>
    </source>
</evidence>
<feature type="compositionally biased region" description="Pro residues" evidence="4">
    <location>
        <begin position="918"/>
        <end position="928"/>
    </location>
</feature>
<comment type="similarity">
    <text evidence="2">Belongs to the lin-54 family.</text>
</comment>
<name>A0A6A7FPF8_9CRUS</name>
<accession>A0A6A7FPF8</accession>
<evidence type="ECO:0000259" key="5">
    <source>
        <dbReference type="PROSITE" id="PS51634"/>
    </source>
</evidence>
<dbReference type="PANTHER" id="PTHR12446">
    <property type="entry name" value="TESMIN/TSO1-RELATED"/>
    <property type="match status" value="1"/>
</dbReference>
<comment type="subcellular location">
    <subcellularLocation>
        <location evidence="1">Nucleus</location>
    </subcellularLocation>
</comment>
<dbReference type="InterPro" id="IPR005172">
    <property type="entry name" value="CRC"/>
</dbReference>
<evidence type="ECO:0000256" key="4">
    <source>
        <dbReference type="SAM" id="MobiDB-lite"/>
    </source>
</evidence>
<feature type="region of interest" description="Disordered" evidence="4">
    <location>
        <begin position="1058"/>
        <end position="1086"/>
    </location>
</feature>
<dbReference type="GO" id="GO:0006355">
    <property type="term" value="P:regulation of DNA-templated transcription"/>
    <property type="evidence" value="ECO:0007669"/>
    <property type="project" value="TreeGrafter"/>
</dbReference>
<dbReference type="GO" id="GO:0005634">
    <property type="term" value="C:nucleus"/>
    <property type="evidence" value="ECO:0007669"/>
    <property type="project" value="UniProtKB-SubCell"/>
</dbReference>
<sequence length="1235" mass="128050">MPQNNHDPGVGGGSMVDSSSSAVASSSSGVLLDAGTFAGELSQHDLEQLVGLNLHTSAGGSILHSQHQLITTDGSGLLSPECVEEVVEVHDGGIGSRSHIQHQSNTTITHHQHIGGVASMLQDMDGVEHFAAVAAARSSLQSTSTSPPSFSINSSLDFSNHTTTSAVFTTTSPTSQGFCTNNYLQESMDEVDSGIGDIASYTSVTSGGGGNTNITVPHTTAFQLLPAQVIQDNPVLLDTSTGDANTTGIMDTSSPVMLDASGGGIMDSSAGGVIIDSSAVGGVIDISGADGSTLLDDSCSTTATVIAADDHDTSNSGGGGGISDMDDVVMKNVTFSGQQILRTSMGQFIIKQSPVRNNAKRVVQVQHPGEFKTTLSLQSLQKQLAAQGLGKLVLTSSASNHSNFTSSSMLNTNSQHHNQQQIRLIPTSSNNNNTRTVVLSHNNSATARTITIPNNNPNNNNNIAIVSNNNSGGGLGVNSTGSTNFTILGSGNIINTNSNNNNRLINTSSFTIRGNGSNTNTSQNANSSSSSNTINRTTVHRSVVLNINNNSYHAGDVLEPGGRGGGGVIINNNNNNSPGSLSAKLTVQQAQKLGLLSSPGKVAASPTKIVMRQVLGGNNSVANRLVFTQVSTHNNNHHQQQHQQTILLKSPTKIAPAPQHQIVNSSNVRVLPSTNTLQQKIIIKSANQLHKGVVRSQLFDQLPSAVSAAPAAADAAAGGAQSVIKISAANPAVQAAAAAANTNLITKNNMVRVVSTGPASGGSTSVIAGNNGTTNKLIAPSSSQQIKLKPISIAPSNQNNKQQQQQQCVIIPVPGNNNNLSSSGGSKNNSVVMIPIQYLSQFQSNFNVTNNNSNNSQQQIVTLTTASSNNNNAGSSVGGTTTLLSLPSDPQQQQHQGLNSSGSTVGQIVPNSSLTVKPTPPPPPPPPKTIIDANGIKARKPCNCNKSQCLKLYCDCFANGEFCNNCNCTNCYNNLSHEEERQKAIKSCLDRNPNAFKPKIGKGGTSTERRHNKGCNCKRSGCLKNYCECYEAKIPCSSMCKCYGCKNVDNATLIERRKQQHLPPDPSTIITNNAGHNNNSNASSSNSMGGGLLFNSGLSFGSESGGSISFGGGGGLSRTSSGVSGTGSMIKGMGSTPSKLSMSKLSHGSNLSSSSTSSSSNGGINGGGGVSYKISQEIVSATCGCIIATASRSQKQQLDRRQTEIAVIKEFSNCLQHIIHGCMQTHSKVKGIGSS</sequence>
<dbReference type="InterPro" id="IPR028307">
    <property type="entry name" value="Lin-54_fam"/>
</dbReference>
<feature type="compositionally biased region" description="Low complexity" evidence="4">
    <location>
        <begin position="1141"/>
        <end position="1162"/>
    </location>
</feature>
<feature type="region of interest" description="Disordered" evidence="4">
    <location>
        <begin position="1119"/>
        <end position="1164"/>
    </location>
</feature>